<reference evidence="1 2" key="1">
    <citation type="journal article" date="2019" name="Int. J. Syst. Evol. Microbiol.">
        <title>The Global Catalogue of Microorganisms (GCM) 10K type strain sequencing project: providing services to taxonomists for standard genome sequencing and annotation.</title>
        <authorList>
            <consortium name="The Broad Institute Genomics Platform"/>
            <consortium name="The Broad Institute Genome Sequencing Center for Infectious Disease"/>
            <person name="Wu L."/>
            <person name="Ma J."/>
        </authorList>
    </citation>
    <scope>NUCLEOTIDE SEQUENCE [LARGE SCALE GENOMIC DNA]</scope>
    <source>
        <strain evidence="1 2">JCM 16328</strain>
    </source>
</reference>
<keyword evidence="2" id="KW-1185">Reference proteome</keyword>
<gene>
    <name evidence="1" type="ORF">GCM10009020_10920</name>
</gene>
<organism evidence="1 2">
    <name type="scientific">Natronoarchaeum mannanilyticum</name>
    <dbReference type="NCBI Taxonomy" id="926360"/>
    <lineage>
        <taxon>Archaea</taxon>
        <taxon>Methanobacteriati</taxon>
        <taxon>Methanobacteriota</taxon>
        <taxon>Stenosarchaea group</taxon>
        <taxon>Halobacteria</taxon>
        <taxon>Halobacteriales</taxon>
        <taxon>Natronoarchaeaceae</taxon>
    </lineage>
</organism>
<protein>
    <submittedName>
        <fullName evidence="1">Uncharacterized protein</fullName>
    </submittedName>
</protein>
<dbReference type="AlphaFoldDB" id="A0AAV3T6V8"/>
<comment type="caution">
    <text evidence="1">The sequence shown here is derived from an EMBL/GenBank/DDBJ whole genome shotgun (WGS) entry which is preliminary data.</text>
</comment>
<dbReference type="RefSeq" id="WP_343772897.1">
    <property type="nucleotide sequence ID" value="NZ_BAAADV010000001.1"/>
</dbReference>
<dbReference type="Proteomes" id="UP001500420">
    <property type="component" value="Unassembled WGS sequence"/>
</dbReference>
<proteinExistence type="predicted"/>
<dbReference type="EMBL" id="BAAADV010000001">
    <property type="protein sequence ID" value="GAA0667249.1"/>
    <property type="molecule type" value="Genomic_DNA"/>
</dbReference>
<evidence type="ECO:0000313" key="2">
    <source>
        <dbReference type="Proteomes" id="UP001500420"/>
    </source>
</evidence>
<accession>A0AAV3T6V8</accession>
<evidence type="ECO:0000313" key="1">
    <source>
        <dbReference type="EMBL" id="GAA0667249.1"/>
    </source>
</evidence>
<sequence length="88" mass="9779">MGLLERLGRADRSGVDGIERARARREEALSIGLLPADWDGESPLALCELCHAFNRDEFAHCRICAERLPRATVPPEDCRRIALGRSGH</sequence>
<name>A0AAV3T6V8_9EURY</name>